<proteinExistence type="predicted"/>
<dbReference type="Gene3D" id="3.30.160.150">
    <property type="entry name" value="Lipoprotein like domain"/>
    <property type="match status" value="1"/>
</dbReference>
<evidence type="ECO:0000313" key="3">
    <source>
        <dbReference type="Proteomes" id="UP000201613"/>
    </source>
</evidence>
<name>A0A238LFI1_9RHOB</name>
<dbReference type="InterPro" id="IPR007485">
    <property type="entry name" value="LPS_assembly_LptE"/>
</dbReference>
<dbReference type="PROSITE" id="PS51257">
    <property type="entry name" value="PROKAR_LIPOPROTEIN"/>
    <property type="match status" value="1"/>
</dbReference>
<sequence length="166" mass="17162">MWSSRPLLTRRAAVLCGLLALAGCGFVPAYGTDGTASTLRDQVSVSGPDTVAGYRMRTRLQDRLGLPGGTARFGLSTTLQIDQEGAAISSDGATTRFSLAGTAGYQLRDQTTGEMISSGTVDSFTAYSTTGSTIAAEAAREDAIDRLAVILADLIVTRLIASAPAP</sequence>
<reference evidence="2 3" key="1">
    <citation type="submission" date="2017-05" db="EMBL/GenBank/DDBJ databases">
        <authorList>
            <person name="Song R."/>
            <person name="Chenine A.L."/>
            <person name="Ruprecht R.M."/>
        </authorList>
    </citation>
    <scope>NUCLEOTIDE SEQUENCE [LARGE SCALE GENOMIC DNA]</scope>
    <source>
        <strain evidence="2 3">CECT 8899</strain>
    </source>
</reference>
<dbReference type="OrthoDB" id="7629596at2"/>
<evidence type="ECO:0000313" key="2">
    <source>
        <dbReference type="EMBL" id="SMY08333.1"/>
    </source>
</evidence>
<dbReference type="Pfam" id="PF04390">
    <property type="entry name" value="LptE"/>
    <property type="match status" value="1"/>
</dbReference>
<dbReference type="Proteomes" id="UP000201613">
    <property type="component" value="Unassembled WGS sequence"/>
</dbReference>
<accession>A0A238LFI1</accession>
<feature type="chain" id="PRO_5013257876" description="LPS-assembly lipoprotein" evidence="1">
    <location>
        <begin position="30"/>
        <end position="166"/>
    </location>
</feature>
<dbReference type="EMBL" id="FXZK01000004">
    <property type="protein sequence ID" value="SMY08333.1"/>
    <property type="molecule type" value="Genomic_DNA"/>
</dbReference>
<evidence type="ECO:0008006" key="4">
    <source>
        <dbReference type="Google" id="ProtNLM"/>
    </source>
</evidence>
<keyword evidence="1" id="KW-0732">Signal</keyword>
<evidence type="ECO:0000256" key="1">
    <source>
        <dbReference type="SAM" id="SignalP"/>
    </source>
</evidence>
<feature type="signal peptide" evidence="1">
    <location>
        <begin position="1"/>
        <end position="29"/>
    </location>
</feature>
<gene>
    <name evidence="2" type="ORF">LOM8899_02484</name>
</gene>
<dbReference type="GO" id="GO:0043165">
    <property type="term" value="P:Gram-negative-bacterium-type cell outer membrane assembly"/>
    <property type="evidence" value="ECO:0007669"/>
    <property type="project" value="InterPro"/>
</dbReference>
<organism evidence="2 3">
    <name type="scientific">Flavimaricola marinus</name>
    <dbReference type="NCBI Taxonomy" id="1819565"/>
    <lineage>
        <taxon>Bacteria</taxon>
        <taxon>Pseudomonadati</taxon>
        <taxon>Pseudomonadota</taxon>
        <taxon>Alphaproteobacteria</taxon>
        <taxon>Rhodobacterales</taxon>
        <taxon>Paracoccaceae</taxon>
        <taxon>Flavimaricola</taxon>
    </lineage>
</organism>
<keyword evidence="3" id="KW-1185">Reference proteome</keyword>
<dbReference type="RefSeq" id="WP_093992522.1">
    <property type="nucleotide sequence ID" value="NZ_FXZK01000004.1"/>
</dbReference>
<dbReference type="AlphaFoldDB" id="A0A238LFI1"/>
<protein>
    <recommendedName>
        <fullName evidence="4">LPS-assembly lipoprotein</fullName>
    </recommendedName>
</protein>
<dbReference type="GO" id="GO:0019867">
    <property type="term" value="C:outer membrane"/>
    <property type="evidence" value="ECO:0007669"/>
    <property type="project" value="InterPro"/>
</dbReference>